<proteinExistence type="predicted"/>
<evidence type="ECO:0000313" key="1">
    <source>
        <dbReference type="EMBL" id="KAF2851524.1"/>
    </source>
</evidence>
<accession>A0A6A7B877</accession>
<keyword evidence="2" id="KW-1185">Reference proteome</keyword>
<name>A0A6A7B877_9PLEO</name>
<evidence type="ECO:0000313" key="2">
    <source>
        <dbReference type="Proteomes" id="UP000799423"/>
    </source>
</evidence>
<sequence length="119" mass="13002">MSTVILIWAGAAQDVALQDKAPKHGEENETGTHGLRGANKTLLGRYVNAKLKCNQRRDQRYGKGLEWSGQVVNVTEEGGNPLLWGVCVGVGEKIARPGLRTEGYLANRREHGCFDVCPN</sequence>
<dbReference type="EMBL" id="MU006302">
    <property type="protein sequence ID" value="KAF2851524.1"/>
    <property type="molecule type" value="Genomic_DNA"/>
</dbReference>
<reference evidence="1" key="1">
    <citation type="submission" date="2020-01" db="EMBL/GenBank/DDBJ databases">
        <authorList>
            <consortium name="DOE Joint Genome Institute"/>
            <person name="Haridas S."/>
            <person name="Albert R."/>
            <person name="Binder M."/>
            <person name="Bloem J."/>
            <person name="Labutti K."/>
            <person name="Salamov A."/>
            <person name="Andreopoulos B."/>
            <person name="Baker S.E."/>
            <person name="Barry K."/>
            <person name="Bills G."/>
            <person name="Bluhm B.H."/>
            <person name="Cannon C."/>
            <person name="Castanera R."/>
            <person name="Culley D.E."/>
            <person name="Daum C."/>
            <person name="Ezra D."/>
            <person name="Gonzalez J.B."/>
            <person name="Henrissat B."/>
            <person name="Kuo A."/>
            <person name="Liang C."/>
            <person name="Lipzen A."/>
            <person name="Lutzoni F."/>
            <person name="Magnuson J."/>
            <person name="Mondo S."/>
            <person name="Nolan M."/>
            <person name="Ohm R."/>
            <person name="Pangilinan J."/>
            <person name="Park H.-J."/>
            <person name="Ramirez L."/>
            <person name="Alfaro M."/>
            <person name="Sun H."/>
            <person name="Tritt A."/>
            <person name="Yoshinaga Y."/>
            <person name="Zwiers L.-H."/>
            <person name="Turgeon B.G."/>
            <person name="Goodwin S.B."/>
            <person name="Spatafora J.W."/>
            <person name="Crous P.W."/>
            <person name="Grigoriev I.V."/>
        </authorList>
    </citation>
    <scope>NUCLEOTIDE SEQUENCE</scope>
    <source>
        <strain evidence="1">IPT5</strain>
    </source>
</reference>
<protein>
    <submittedName>
        <fullName evidence="1">Uncharacterized protein</fullName>
    </submittedName>
</protein>
<organism evidence="1 2">
    <name type="scientific">Plenodomus tracheiphilus IPT5</name>
    <dbReference type="NCBI Taxonomy" id="1408161"/>
    <lineage>
        <taxon>Eukaryota</taxon>
        <taxon>Fungi</taxon>
        <taxon>Dikarya</taxon>
        <taxon>Ascomycota</taxon>
        <taxon>Pezizomycotina</taxon>
        <taxon>Dothideomycetes</taxon>
        <taxon>Pleosporomycetidae</taxon>
        <taxon>Pleosporales</taxon>
        <taxon>Pleosporineae</taxon>
        <taxon>Leptosphaeriaceae</taxon>
        <taxon>Plenodomus</taxon>
    </lineage>
</organism>
<gene>
    <name evidence="1" type="ORF">T440DRAFT_467776</name>
</gene>
<dbReference type="Proteomes" id="UP000799423">
    <property type="component" value="Unassembled WGS sequence"/>
</dbReference>
<dbReference type="AlphaFoldDB" id="A0A6A7B877"/>